<dbReference type="SUPFAM" id="SSF81338">
    <property type="entry name" value="Aquaporin-like"/>
    <property type="match status" value="1"/>
</dbReference>
<reference evidence="9" key="2">
    <citation type="journal article" date="2021" name="PeerJ">
        <title>Extensive microbial diversity within the chicken gut microbiome revealed by metagenomics and culture.</title>
        <authorList>
            <person name="Gilroy R."/>
            <person name="Ravi A."/>
            <person name="Getino M."/>
            <person name="Pursley I."/>
            <person name="Horton D.L."/>
            <person name="Alikhan N.F."/>
            <person name="Baker D."/>
            <person name="Gharbi K."/>
            <person name="Hall N."/>
            <person name="Watson M."/>
            <person name="Adriaenssens E.M."/>
            <person name="Foster-Nyarko E."/>
            <person name="Jarju S."/>
            <person name="Secka A."/>
            <person name="Antonio M."/>
            <person name="Oren A."/>
            <person name="Chaudhuri R.R."/>
            <person name="La Ragione R."/>
            <person name="Hildebrand F."/>
            <person name="Pallen M.J."/>
        </authorList>
    </citation>
    <scope>NUCLEOTIDE SEQUENCE</scope>
    <source>
        <strain evidence="9">C6-149</strain>
    </source>
</reference>
<organism evidence="9 10">
    <name type="scientific">Candidatus Gallilactobacillus intestinavium</name>
    <dbReference type="NCBI Taxonomy" id="2840838"/>
    <lineage>
        <taxon>Bacteria</taxon>
        <taxon>Bacillati</taxon>
        <taxon>Bacillota</taxon>
        <taxon>Bacilli</taxon>
        <taxon>Lactobacillales</taxon>
        <taxon>Lactobacillaceae</taxon>
        <taxon>Lactobacillaceae incertae sedis</taxon>
        <taxon>Candidatus Gallilactobacillus</taxon>
    </lineage>
</organism>
<dbReference type="GO" id="GO:0005886">
    <property type="term" value="C:plasma membrane"/>
    <property type="evidence" value="ECO:0007669"/>
    <property type="project" value="TreeGrafter"/>
</dbReference>
<evidence type="ECO:0000313" key="9">
    <source>
        <dbReference type="EMBL" id="MBO8441315.1"/>
    </source>
</evidence>
<dbReference type="Gene3D" id="1.20.1080.10">
    <property type="entry name" value="Glycerol uptake facilitator protein"/>
    <property type="match status" value="1"/>
</dbReference>
<evidence type="ECO:0000256" key="4">
    <source>
        <dbReference type="ARBA" id="ARBA00022692"/>
    </source>
</evidence>
<evidence type="ECO:0000256" key="5">
    <source>
        <dbReference type="ARBA" id="ARBA00022989"/>
    </source>
</evidence>
<dbReference type="InterPro" id="IPR000425">
    <property type="entry name" value="MIP"/>
</dbReference>
<feature type="transmembrane region" description="Helical" evidence="8">
    <location>
        <begin position="37"/>
        <end position="58"/>
    </location>
</feature>
<dbReference type="AlphaFoldDB" id="A0A9D9H513"/>
<dbReference type="InterPro" id="IPR023271">
    <property type="entry name" value="Aquaporin-like"/>
</dbReference>
<dbReference type="PROSITE" id="PS00221">
    <property type="entry name" value="MIP"/>
    <property type="match status" value="1"/>
</dbReference>
<evidence type="ECO:0000256" key="8">
    <source>
        <dbReference type="SAM" id="Phobius"/>
    </source>
</evidence>
<dbReference type="Pfam" id="PF00230">
    <property type="entry name" value="MIP"/>
    <property type="match status" value="1"/>
</dbReference>
<dbReference type="PRINTS" id="PR00783">
    <property type="entry name" value="MINTRINSICP"/>
</dbReference>
<dbReference type="EMBL" id="JADIMP010000050">
    <property type="protein sequence ID" value="MBO8441315.1"/>
    <property type="molecule type" value="Genomic_DNA"/>
</dbReference>
<keyword evidence="3 7" id="KW-0813">Transport</keyword>
<keyword evidence="6 8" id="KW-0472">Membrane</keyword>
<dbReference type="InterPro" id="IPR022357">
    <property type="entry name" value="MIP_CS"/>
</dbReference>
<feature type="transmembrane region" description="Helical" evidence="8">
    <location>
        <begin position="87"/>
        <end position="106"/>
    </location>
</feature>
<evidence type="ECO:0000256" key="2">
    <source>
        <dbReference type="ARBA" id="ARBA00006175"/>
    </source>
</evidence>
<feature type="transmembrane region" description="Helical" evidence="8">
    <location>
        <begin position="214"/>
        <end position="233"/>
    </location>
</feature>
<evidence type="ECO:0000256" key="6">
    <source>
        <dbReference type="ARBA" id="ARBA00023136"/>
    </source>
</evidence>
<protein>
    <submittedName>
        <fullName evidence="9">Aquaporin family protein</fullName>
    </submittedName>
</protein>
<feature type="transmembrane region" description="Helical" evidence="8">
    <location>
        <begin position="134"/>
        <end position="157"/>
    </location>
</feature>
<comment type="similarity">
    <text evidence="2 7">Belongs to the MIP/aquaporin (TC 1.A.8) family.</text>
</comment>
<sequence>MNGFLGEFFGTMVLIVLGCGTSASFNLKKSYGNGTNWLYVCFSWGLAVTMGVYVANFIGSQAHLNPAITISFAIFGKFSWHQVIPYIMAQFLGAFIGASLVALHFYPHFKNSKSELDGNSVGIFATRPAIKNNIFNLLSEIIATFFFVLILICLGNFSQGLKPLIIGLVITVIGTSLGTTTGFALNPARDLSPRLAYALLPIPNKSNPEWHYSWIPFIGPIIGAILATGISILI</sequence>
<proteinExistence type="inferred from homology"/>
<evidence type="ECO:0000256" key="3">
    <source>
        <dbReference type="ARBA" id="ARBA00022448"/>
    </source>
</evidence>
<evidence type="ECO:0000256" key="1">
    <source>
        <dbReference type="ARBA" id="ARBA00004141"/>
    </source>
</evidence>
<comment type="caution">
    <text evidence="9">The sequence shown here is derived from an EMBL/GenBank/DDBJ whole genome shotgun (WGS) entry which is preliminary data.</text>
</comment>
<accession>A0A9D9H513</accession>
<feature type="transmembrane region" description="Helical" evidence="8">
    <location>
        <begin position="164"/>
        <end position="185"/>
    </location>
</feature>
<dbReference type="InterPro" id="IPR050363">
    <property type="entry name" value="MIP/Aquaporin"/>
</dbReference>
<keyword evidence="4 7" id="KW-0812">Transmembrane</keyword>
<comment type="subcellular location">
    <subcellularLocation>
        <location evidence="1">Membrane</location>
        <topology evidence="1">Multi-pass membrane protein</topology>
    </subcellularLocation>
</comment>
<dbReference type="GO" id="GO:0015254">
    <property type="term" value="F:glycerol channel activity"/>
    <property type="evidence" value="ECO:0007669"/>
    <property type="project" value="TreeGrafter"/>
</dbReference>
<dbReference type="NCBIfam" id="TIGR00861">
    <property type="entry name" value="MIP"/>
    <property type="match status" value="1"/>
</dbReference>
<keyword evidence="5 8" id="KW-1133">Transmembrane helix</keyword>
<dbReference type="PANTHER" id="PTHR43829">
    <property type="entry name" value="AQUAPORIN OR AQUAGLYCEROPORIN RELATED"/>
    <property type="match status" value="1"/>
</dbReference>
<evidence type="ECO:0000313" key="10">
    <source>
        <dbReference type="Proteomes" id="UP000823614"/>
    </source>
</evidence>
<reference evidence="9" key="1">
    <citation type="submission" date="2020-10" db="EMBL/GenBank/DDBJ databases">
        <authorList>
            <person name="Gilroy R."/>
        </authorList>
    </citation>
    <scope>NUCLEOTIDE SEQUENCE</scope>
    <source>
        <strain evidence="9">C6-149</strain>
    </source>
</reference>
<feature type="transmembrane region" description="Helical" evidence="8">
    <location>
        <begin position="6"/>
        <end position="25"/>
    </location>
</feature>
<gene>
    <name evidence="9" type="ORF">IAA89_02585</name>
</gene>
<dbReference type="Proteomes" id="UP000823614">
    <property type="component" value="Unassembled WGS sequence"/>
</dbReference>
<evidence type="ECO:0000256" key="7">
    <source>
        <dbReference type="RuleBase" id="RU000477"/>
    </source>
</evidence>
<name>A0A9D9H513_9LACO</name>
<dbReference type="PANTHER" id="PTHR43829:SF9">
    <property type="entry name" value="AQUAPORIN-9"/>
    <property type="match status" value="1"/>
</dbReference>